<organism evidence="1 2">
    <name type="scientific">Nocardioides ginsengisoli</name>
    <dbReference type="NCBI Taxonomy" id="363868"/>
    <lineage>
        <taxon>Bacteria</taxon>
        <taxon>Bacillati</taxon>
        <taxon>Actinomycetota</taxon>
        <taxon>Actinomycetes</taxon>
        <taxon>Propionibacteriales</taxon>
        <taxon>Nocardioidaceae</taxon>
        <taxon>Nocardioides</taxon>
    </lineage>
</organism>
<keyword evidence="2" id="KW-1185">Reference proteome</keyword>
<name>A0ABW3W096_9ACTN</name>
<evidence type="ECO:0008006" key="3">
    <source>
        <dbReference type="Google" id="ProtNLM"/>
    </source>
</evidence>
<evidence type="ECO:0000313" key="2">
    <source>
        <dbReference type="Proteomes" id="UP001597229"/>
    </source>
</evidence>
<accession>A0ABW3W096</accession>
<evidence type="ECO:0000313" key="1">
    <source>
        <dbReference type="EMBL" id="MFD1247835.1"/>
    </source>
</evidence>
<protein>
    <recommendedName>
        <fullName evidence="3">Lipoprotein</fullName>
    </recommendedName>
</protein>
<dbReference type="PROSITE" id="PS51257">
    <property type="entry name" value="PROKAR_LIPOPROTEIN"/>
    <property type="match status" value="1"/>
</dbReference>
<gene>
    <name evidence="1" type="ORF">ACFQ3F_08540</name>
</gene>
<reference evidence="2" key="1">
    <citation type="journal article" date="2019" name="Int. J. Syst. Evol. Microbiol.">
        <title>The Global Catalogue of Microorganisms (GCM) 10K type strain sequencing project: providing services to taxonomists for standard genome sequencing and annotation.</title>
        <authorList>
            <consortium name="The Broad Institute Genomics Platform"/>
            <consortium name="The Broad Institute Genome Sequencing Center for Infectious Disease"/>
            <person name="Wu L."/>
            <person name="Ma J."/>
        </authorList>
    </citation>
    <scope>NUCLEOTIDE SEQUENCE [LARGE SCALE GENOMIC DNA]</scope>
    <source>
        <strain evidence="2">CCUG 52478</strain>
    </source>
</reference>
<proteinExistence type="predicted"/>
<comment type="caution">
    <text evidence="1">The sequence shown here is derived from an EMBL/GenBank/DDBJ whole genome shotgun (WGS) entry which is preliminary data.</text>
</comment>
<sequence>MTHRTGRTLATTAVATALLACLGCQVSRAPKEGALDGRHGNSSFSPAGAEKIERTGRAHLDWSTGVLRKADVGLASDDEPATWVDGGDRDHPIAVTIDAPRGRLAVRADDIAVEDHPGEPDIRSVTLRLHPRDDDALIARLREGVTSYGLDAGQVETWVASFADDPRRTCTTLGWSTGPGTTLGLEVSYTVQCKWDGPEQIRLVLVDVGPAPGESG</sequence>
<dbReference type="RefSeq" id="WP_367919142.1">
    <property type="nucleotide sequence ID" value="NZ_BAABAC010000019.1"/>
</dbReference>
<dbReference type="Proteomes" id="UP001597229">
    <property type="component" value="Unassembled WGS sequence"/>
</dbReference>
<dbReference type="EMBL" id="JBHTLX010000011">
    <property type="protein sequence ID" value="MFD1247835.1"/>
    <property type="molecule type" value="Genomic_DNA"/>
</dbReference>